<evidence type="ECO:0000313" key="4">
    <source>
        <dbReference type="Proteomes" id="UP000279236"/>
    </source>
</evidence>
<evidence type="ECO:0000256" key="2">
    <source>
        <dbReference type="SAM" id="MobiDB-lite"/>
    </source>
</evidence>
<keyword evidence="1" id="KW-0175">Coiled coil</keyword>
<organism evidence="3 4">
    <name type="scientific">Apiotrichum porosum</name>
    <dbReference type="NCBI Taxonomy" id="105984"/>
    <lineage>
        <taxon>Eukaryota</taxon>
        <taxon>Fungi</taxon>
        <taxon>Dikarya</taxon>
        <taxon>Basidiomycota</taxon>
        <taxon>Agaricomycotina</taxon>
        <taxon>Tremellomycetes</taxon>
        <taxon>Trichosporonales</taxon>
        <taxon>Trichosporonaceae</taxon>
        <taxon>Apiotrichum</taxon>
    </lineage>
</organism>
<dbReference type="AlphaFoldDB" id="A0A427XDC2"/>
<name>A0A427XDC2_9TREE</name>
<proteinExistence type="predicted"/>
<evidence type="ECO:0000256" key="1">
    <source>
        <dbReference type="SAM" id="Coils"/>
    </source>
</evidence>
<reference evidence="3 4" key="1">
    <citation type="submission" date="2018-11" db="EMBL/GenBank/DDBJ databases">
        <title>Genome sequence of Apiotrichum porosum DSM 27194.</title>
        <authorList>
            <person name="Aliyu H."/>
            <person name="Gorte O."/>
            <person name="Ochsenreither K."/>
        </authorList>
    </citation>
    <scope>NUCLEOTIDE SEQUENCE [LARGE SCALE GENOMIC DNA]</scope>
    <source>
        <strain evidence="3 4">DSM 27194</strain>
    </source>
</reference>
<dbReference type="EMBL" id="RSCE01000021">
    <property type="protein sequence ID" value="RSH76737.1"/>
    <property type="molecule type" value="Genomic_DNA"/>
</dbReference>
<accession>A0A427XDC2</accession>
<dbReference type="Proteomes" id="UP000279236">
    <property type="component" value="Unassembled WGS sequence"/>
</dbReference>
<feature type="region of interest" description="Disordered" evidence="2">
    <location>
        <begin position="75"/>
        <end position="123"/>
    </location>
</feature>
<gene>
    <name evidence="3" type="ORF">EHS24_005314</name>
</gene>
<dbReference type="RefSeq" id="XP_028471884.1">
    <property type="nucleotide sequence ID" value="XM_028620842.1"/>
</dbReference>
<comment type="caution">
    <text evidence="3">The sequence shown here is derived from an EMBL/GenBank/DDBJ whole genome shotgun (WGS) entry which is preliminary data.</text>
</comment>
<feature type="coiled-coil region" evidence="1">
    <location>
        <begin position="199"/>
        <end position="226"/>
    </location>
</feature>
<sequence>MNIEEVKECIAEWNLMQQPGHGTRPPIRTASSARAYVASIAYPNANASHRAPSALVPPSPWIAEHAAYLRRNNKDEDKNATSPTSLPAVDLVTPVSRDGSPTSCTSAKTAHPHTPTGGGGQPKCHYGSSRCRADTETDTYPAAPTDEDELAALRVENYKLSLDVDNANRLNSALTLTNRTLLEDLARLDNELTVSKLHRELLEERLERMESRLRAQMVDIEELRRGRDWYRRLFLMAIHGDGQ</sequence>
<evidence type="ECO:0000313" key="3">
    <source>
        <dbReference type="EMBL" id="RSH76737.1"/>
    </source>
</evidence>
<dbReference type="GeneID" id="39589857"/>
<protein>
    <submittedName>
        <fullName evidence="3">Uncharacterized protein</fullName>
    </submittedName>
</protein>
<keyword evidence="4" id="KW-1185">Reference proteome</keyword>
<feature type="compositionally biased region" description="Polar residues" evidence="2">
    <location>
        <begin position="99"/>
        <end position="108"/>
    </location>
</feature>